<sequence>MGFNSESALKETATPVLKCKLARNEAEVVEEFSYSAGRTDLVFTYKSDAYLRRRVEELGVGIPITDKSHLKAFLRLHKRGEITEEYFCQLGANSRRESEKALEWLLDNGFAERTPDGKVRTVPYLRRHITTAIAVELKLEKWRDAFRQALRGRSFSEYQYVVLDADHVSPALKNIDMFENQGIGLASVDTEGTFVEHHAPDKQRPFSELNTWRLNEKTLRQSSEA</sequence>
<gene>
    <name evidence="1" type="ORF">H5V44_11570</name>
</gene>
<evidence type="ECO:0000313" key="1">
    <source>
        <dbReference type="EMBL" id="MBB6646913.1"/>
    </source>
</evidence>
<evidence type="ECO:0000313" key="2">
    <source>
        <dbReference type="Proteomes" id="UP000546257"/>
    </source>
</evidence>
<comment type="caution">
    <text evidence="1">The sequence shown here is derived from an EMBL/GenBank/DDBJ whole genome shotgun (WGS) entry which is preliminary data.</text>
</comment>
<reference evidence="1 2" key="1">
    <citation type="submission" date="2020-08" db="EMBL/GenBank/DDBJ databases">
        <authorList>
            <person name="Seo M.-J."/>
        </authorList>
    </citation>
    <scope>NUCLEOTIDE SEQUENCE [LARGE SCALE GENOMIC DNA]</scope>
    <source>
        <strain evidence="1 2">MBLA0160</strain>
    </source>
</reference>
<keyword evidence="2" id="KW-1185">Reference proteome</keyword>
<name>A0A7J9SKK0_9EURY</name>
<dbReference type="AlphaFoldDB" id="A0A7J9SKK0"/>
<dbReference type="EMBL" id="JACKXD010000004">
    <property type="protein sequence ID" value="MBB6646913.1"/>
    <property type="molecule type" value="Genomic_DNA"/>
</dbReference>
<organism evidence="1 2">
    <name type="scientific">Halobellus ruber</name>
    <dbReference type="NCBI Taxonomy" id="2761102"/>
    <lineage>
        <taxon>Archaea</taxon>
        <taxon>Methanobacteriati</taxon>
        <taxon>Methanobacteriota</taxon>
        <taxon>Stenosarchaea group</taxon>
        <taxon>Halobacteria</taxon>
        <taxon>Halobacteriales</taxon>
        <taxon>Haloferacaceae</taxon>
        <taxon>Halobellus</taxon>
    </lineage>
</organism>
<dbReference type="RefSeq" id="WP_185193297.1">
    <property type="nucleotide sequence ID" value="NZ_JACKXD010000004.1"/>
</dbReference>
<accession>A0A7J9SKK0</accession>
<dbReference type="Proteomes" id="UP000546257">
    <property type="component" value="Unassembled WGS sequence"/>
</dbReference>
<protein>
    <submittedName>
        <fullName evidence="1">Uncharacterized protein</fullName>
    </submittedName>
</protein>
<proteinExistence type="predicted"/>